<evidence type="ECO:0000259" key="1">
    <source>
        <dbReference type="Pfam" id="PF04717"/>
    </source>
</evidence>
<dbReference type="Pfam" id="PF05954">
    <property type="entry name" value="Phage_GPD"/>
    <property type="match status" value="1"/>
</dbReference>
<dbReference type="NCBIfam" id="TIGR01646">
    <property type="entry name" value="vgr_GE"/>
    <property type="match status" value="1"/>
</dbReference>
<organism evidence="2">
    <name type="scientific">Geobacter sp. (strain M21)</name>
    <dbReference type="NCBI Taxonomy" id="443144"/>
    <lineage>
        <taxon>Bacteria</taxon>
        <taxon>Pseudomonadati</taxon>
        <taxon>Thermodesulfobacteriota</taxon>
        <taxon>Desulfuromonadia</taxon>
        <taxon>Geobacterales</taxon>
        <taxon>Geobacteraceae</taxon>
        <taxon>Geobacter</taxon>
    </lineage>
</organism>
<dbReference type="KEGG" id="gem:GM21_1682"/>
<dbReference type="Gene3D" id="3.55.50.10">
    <property type="entry name" value="Baseplate protein-like domains"/>
    <property type="match status" value="1"/>
</dbReference>
<dbReference type="InterPro" id="IPR006531">
    <property type="entry name" value="Gp5/Vgr_OB"/>
</dbReference>
<dbReference type="STRING" id="443144.GM21_1682"/>
<dbReference type="HOGENOM" id="CLU_455533_0_0_7"/>
<dbReference type="AlphaFoldDB" id="C6E5X7"/>
<dbReference type="Gene3D" id="2.30.300.10">
    <property type="entry name" value="Baseplate protein-like domain - beta roll fold"/>
    <property type="match status" value="1"/>
</dbReference>
<dbReference type="SUPFAM" id="SSF69279">
    <property type="entry name" value="Phage tail proteins"/>
    <property type="match status" value="1"/>
</dbReference>
<name>C6E5X7_GEOSM</name>
<proteinExistence type="predicted"/>
<dbReference type="EMBL" id="CP001661">
    <property type="protein sequence ID" value="ACT17736.1"/>
    <property type="molecule type" value="Genomic_DNA"/>
</dbReference>
<dbReference type="SUPFAM" id="SSF69255">
    <property type="entry name" value="gp5 N-terminal domain-like"/>
    <property type="match status" value="1"/>
</dbReference>
<evidence type="ECO:0000313" key="2">
    <source>
        <dbReference type="EMBL" id="ACT17736.1"/>
    </source>
</evidence>
<accession>C6E5X7</accession>
<dbReference type="Gene3D" id="3.30.1920.10">
    <property type="entry name" value="Baseplate protein-like domains - 2 layer sandwich fold"/>
    <property type="match status" value="1"/>
</dbReference>
<dbReference type="Gene3D" id="2.40.50.230">
    <property type="entry name" value="Gp5 N-terminal domain"/>
    <property type="match status" value="1"/>
</dbReference>
<feature type="domain" description="Gp5/Type VI secretion system Vgr protein OB-fold" evidence="1">
    <location>
        <begin position="378"/>
        <end position="451"/>
    </location>
</feature>
<protein>
    <submittedName>
        <fullName evidence="2">Rhs element Vgr protein</fullName>
    </submittedName>
</protein>
<dbReference type="OrthoDB" id="9762420at2"/>
<gene>
    <name evidence="2" type="ordered locus">GM21_1682</name>
</gene>
<dbReference type="InterPro" id="IPR037026">
    <property type="entry name" value="Vgr_OB-fold_dom_sf"/>
</dbReference>
<dbReference type="Pfam" id="PF04717">
    <property type="entry name" value="Phage_base_V"/>
    <property type="match status" value="1"/>
</dbReference>
<dbReference type="InterPro" id="IPR006533">
    <property type="entry name" value="T6SS_Vgr_RhsGE"/>
</dbReference>
<dbReference type="eggNOG" id="COG3501">
    <property type="taxonomic scope" value="Bacteria"/>
</dbReference>
<dbReference type="InterPro" id="IPR023399">
    <property type="entry name" value="Baseplate-like_2-layer_sand"/>
</dbReference>
<sequence>MSTESTIPTPATPDVCTIDLLVEGSAIPGEYHVLSVAVRKEINRIPTATLVLRDGEAAKATFQVSNSDHFLPGNKVEIRLGYRSNNETVFKGVVIKQGISIRKSGSILTVECRDEAVKMTCGAKSRYYTGMKDSDILEQIIASYRLDKDVQATKPDLKEVTQYNATDWDFLLCRAEANGQVVIVSDGKVSVTQPAASEEPVLSVGYGSTLLELDAEIDARRQSTGIVARSWSGTDQDVLEAEAKEPAKTVAGNLAPDTLAKVLGGDPHEMRHEGKLTTPELQAWADGRLLRERLAKVRGRAKFQGFAKVAPGKVMEVSGIGERFQGRFYVAGVRHVVDKGNWETDVQFGLSTETFAETFDLRPLPASGLLPAVSGLQMGVVTVLENDPQGEDRIKVRLPLVNKAEEGLWARLATLDAGNKRGTFFRPEVGDEVVVGFLGDDPCHPVVLGMCHSSAKPAPEPAKDKNHRKGYVSRSKLKFTFDDQNKVVLLETPGGNRLALSEADKGIVIKDQNGNKIILDNTGVRIESSKDLTLKAAKNVNIEASARLNLKAQTSFKAEGAASAEVSGASTTVKGSAKTVIQGGIVQIN</sequence>
<reference evidence="2" key="1">
    <citation type="submission" date="2009-07" db="EMBL/GenBank/DDBJ databases">
        <title>Complete sequence of Geobacter sp. M21.</title>
        <authorList>
            <consortium name="US DOE Joint Genome Institute"/>
            <person name="Lucas S."/>
            <person name="Copeland A."/>
            <person name="Lapidus A."/>
            <person name="Glavina del Rio T."/>
            <person name="Dalin E."/>
            <person name="Tice H."/>
            <person name="Bruce D."/>
            <person name="Goodwin L."/>
            <person name="Pitluck S."/>
            <person name="Saunders E."/>
            <person name="Brettin T."/>
            <person name="Detter J.C."/>
            <person name="Han C."/>
            <person name="Larimer F."/>
            <person name="Land M."/>
            <person name="Hauser L."/>
            <person name="Kyrpides N."/>
            <person name="Ovchinnikova G."/>
            <person name="Lovley D."/>
        </authorList>
    </citation>
    <scope>NUCLEOTIDE SEQUENCE [LARGE SCALE GENOMIC DNA]</scope>
    <source>
        <strain evidence="2">M21</strain>
    </source>
</reference>